<keyword evidence="2" id="KW-1185">Reference proteome</keyword>
<dbReference type="AlphaFoldDB" id="A0AA35JNU1"/>
<organism evidence="1 2">
    <name type="scientific">Podarcis lilfordi</name>
    <name type="common">Lilford's wall lizard</name>
    <dbReference type="NCBI Taxonomy" id="74358"/>
    <lineage>
        <taxon>Eukaryota</taxon>
        <taxon>Metazoa</taxon>
        <taxon>Chordata</taxon>
        <taxon>Craniata</taxon>
        <taxon>Vertebrata</taxon>
        <taxon>Euteleostomi</taxon>
        <taxon>Lepidosauria</taxon>
        <taxon>Squamata</taxon>
        <taxon>Bifurcata</taxon>
        <taxon>Unidentata</taxon>
        <taxon>Episquamata</taxon>
        <taxon>Laterata</taxon>
        <taxon>Lacertibaenia</taxon>
        <taxon>Lacertidae</taxon>
        <taxon>Podarcis</taxon>
    </lineage>
</organism>
<name>A0AA35JNU1_9SAUR</name>
<dbReference type="EMBL" id="OX395126">
    <property type="protein sequence ID" value="CAI5762028.1"/>
    <property type="molecule type" value="Genomic_DNA"/>
</dbReference>
<accession>A0AA35JNU1</accession>
<reference evidence="1" key="1">
    <citation type="submission" date="2022-12" db="EMBL/GenBank/DDBJ databases">
        <authorList>
            <person name="Alioto T."/>
            <person name="Alioto T."/>
            <person name="Gomez Garrido J."/>
        </authorList>
    </citation>
    <scope>NUCLEOTIDE SEQUENCE</scope>
</reference>
<protein>
    <submittedName>
        <fullName evidence="1">Uncharacterized protein</fullName>
    </submittedName>
</protein>
<evidence type="ECO:0000313" key="1">
    <source>
        <dbReference type="EMBL" id="CAI5762028.1"/>
    </source>
</evidence>
<sequence length="144" mass="15758">MHIFAPTVWACTAATVDLEAVRRALQDDSFAQAKMAEAHRGTAATDEFQLRDGLLIRWNRSRPVGTGSDRFEPIEASLNQSKPVGIGSDWLESVQASWNRSKLVGTGLDRLESVEAGLIRSKLVGSSLDRLNLVQTGVVRLKLV</sequence>
<evidence type="ECO:0000313" key="2">
    <source>
        <dbReference type="Proteomes" id="UP001178461"/>
    </source>
</evidence>
<gene>
    <name evidence="1" type="ORF">PODLI_1B038897</name>
</gene>
<proteinExistence type="predicted"/>
<dbReference type="Proteomes" id="UP001178461">
    <property type="component" value="Chromosome 1"/>
</dbReference>